<accession>A0A3N4H646</accession>
<dbReference type="GO" id="GO:0008800">
    <property type="term" value="F:beta-lactamase activity"/>
    <property type="evidence" value="ECO:0007669"/>
    <property type="project" value="InterPro"/>
</dbReference>
<keyword evidence="4" id="KW-1185">Reference proteome</keyword>
<dbReference type="Gene3D" id="3.40.710.10">
    <property type="entry name" value="DD-peptidase/beta-lactamase superfamily"/>
    <property type="match status" value="1"/>
</dbReference>
<dbReference type="PANTHER" id="PTHR35333">
    <property type="entry name" value="BETA-LACTAMASE"/>
    <property type="match status" value="1"/>
</dbReference>
<name>A0A3N4H646_9LACT</name>
<feature type="domain" description="Beta-lactamase class A catalytic" evidence="2">
    <location>
        <begin position="111"/>
        <end position="319"/>
    </location>
</feature>
<keyword evidence="1" id="KW-0472">Membrane</keyword>
<evidence type="ECO:0000256" key="1">
    <source>
        <dbReference type="SAM" id="Phobius"/>
    </source>
</evidence>
<comment type="caution">
    <text evidence="3">The sequence shown here is derived from an EMBL/GenBank/DDBJ whole genome shotgun (WGS) entry which is preliminary data.</text>
</comment>
<dbReference type="GO" id="GO:0046677">
    <property type="term" value="P:response to antibiotic"/>
    <property type="evidence" value="ECO:0007669"/>
    <property type="project" value="InterPro"/>
</dbReference>
<dbReference type="AlphaFoldDB" id="A0A3N4H646"/>
<dbReference type="InterPro" id="IPR000871">
    <property type="entry name" value="Beta-lactam_class-A"/>
</dbReference>
<keyword evidence="1" id="KW-1133">Transmembrane helix</keyword>
<gene>
    <name evidence="3" type="ORF">EF384_04680</name>
</gene>
<dbReference type="InterPro" id="IPR045155">
    <property type="entry name" value="Beta-lactam_cat"/>
</dbReference>
<dbReference type="InterPro" id="IPR012338">
    <property type="entry name" value="Beta-lactam/transpept-like"/>
</dbReference>
<keyword evidence="3" id="KW-0378">Hydrolase</keyword>
<organism evidence="3 4">
    <name type="scientific">Aerococcus agrisoli</name>
    <dbReference type="NCBI Taxonomy" id="2487350"/>
    <lineage>
        <taxon>Bacteria</taxon>
        <taxon>Bacillati</taxon>
        <taxon>Bacillota</taxon>
        <taxon>Bacilli</taxon>
        <taxon>Lactobacillales</taxon>
        <taxon>Aerococcaceae</taxon>
        <taxon>Aerococcus</taxon>
    </lineage>
</organism>
<dbReference type="EMBL" id="RKMG01000011">
    <property type="protein sequence ID" value="RPA60644.1"/>
    <property type="molecule type" value="Genomic_DNA"/>
</dbReference>
<sequence length="346" mass="38112">MSNQRKNKKKHVLPIIPFIVLGLALVAVVVAIMKFKEDTAIAESSDISGVVEESAAETLTPLTATDDEIYNLDQMTADGVEALDASQYADMAAVIEDTMADFGVAAEDISLVYTNLKTNETYTVNEDSYMTAASTVKVPLATVIIDAIEAGDMTWETPVTYAWEDYEEGDGTITAAVASGTGQATYTIEELMGESLMHSDNTATNMLIDYYETVYGEGSFRSNIVAEVYDQVGYIDEAIYEDNVASANFLTAYYKLISTDDTYQPILDFLLQTSPDRLFTTYVKSSVMANKYGNYGTALNDTGIYYENDEAQYSLVVYTDGLTEGEDFLANLNLRVNEYYRATYGE</sequence>
<dbReference type="Pfam" id="PF13354">
    <property type="entry name" value="Beta-lactamase2"/>
    <property type="match status" value="1"/>
</dbReference>
<evidence type="ECO:0000313" key="4">
    <source>
        <dbReference type="Proteomes" id="UP000273977"/>
    </source>
</evidence>
<evidence type="ECO:0000313" key="3">
    <source>
        <dbReference type="EMBL" id="RPA60644.1"/>
    </source>
</evidence>
<dbReference type="RefSeq" id="WP_123779825.1">
    <property type="nucleotide sequence ID" value="NZ_RKMG01000011.1"/>
</dbReference>
<dbReference type="Proteomes" id="UP000273977">
    <property type="component" value="Unassembled WGS sequence"/>
</dbReference>
<dbReference type="OrthoDB" id="2134071at2"/>
<proteinExistence type="predicted"/>
<dbReference type="SUPFAM" id="SSF56601">
    <property type="entry name" value="beta-lactamase/transpeptidase-like"/>
    <property type="match status" value="1"/>
</dbReference>
<evidence type="ECO:0000259" key="2">
    <source>
        <dbReference type="Pfam" id="PF13354"/>
    </source>
</evidence>
<keyword evidence="1" id="KW-0812">Transmembrane</keyword>
<dbReference type="PANTHER" id="PTHR35333:SF3">
    <property type="entry name" value="BETA-LACTAMASE-TYPE TRANSPEPTIDASE FOLD CONTAINING PROTEIN"/>
    <property type="match status" value="1"/>
</dbReference>
<protein>
    <submittedName>
        <fullName evidence="3">Serine hydrolase</fullName>
    </submittedName>
</protein>
<feature type="transmembrane region" description="Helical" evidence="1">
    <location>
        <begin position="12"/>
        <end position="33"/>
    </location>
</feature>
<reference evidence="3 4" key="1">
    <citation type="submission" date="2018-11" db="EMBL/GenBank/DDBJ databases">
        <title>Aerococcus sp. SJQ22, whole genome shotgun sequence.</title>
        <authorList>
            <person name="Sun L."/>
            <person name="Gao X."/>
            <person name="Chen W."/>
            <person name="Huang K."/>
        </authorList>
    </citation>
    <scope>NUCLEOTIDE SEQUENCE [LARGE SCALE GENOMIC DNA]</scope>
    <source>
        <strain evidence="3 4">SJQ22</strain>
    </source>
</reference>
<dbReference type="GO" id="GO:0030655">
    <property type="term" value="P:beta-lactam antibiotic catabolic process"/>
    <property type="evidence" value="ECO:0007669"/>
    <property type="project" value="InterPro"/>
</dbReference>